<protein>
    <recommendedName>
        <fullName evidence="7 8">Multifunctional fusion protein</fullName>
    </recommendedName>
    <domain>
        <recommendedName>
            <fullName evidence="7">3-dehydroquinate dehydratase</fullName>
            <shortName evidence="7">3-dehydroquinase</shortName>
            <ecNumber evidence="7">4.2.1.10</ecNumber>
        </recommendedName>
        <alternativeName>
            <fullName evidence="7">Type I DHQase</fullName>
        </alternativeName>
        <alternativeName>
            <fullName evidence="7">Type I dehydroquinase</fullName>
            <shortName evidence="7">DHQ1</shortName>
        </alternativeName>
    </domain>
    <domain>
        <recommendedName>
            <fullName evidence="8">Shikimate dehydrogenase (NADP(+))</fullName>
            <shortName evidence="8">SDH</shortName>
            <ecNumber evidence="8">1.1.1.25</ecNumber>
        </recommendedName>
    </domain>
</protein>
<feature type="active site" description="Schiff-base intermediate with substrate" evidence="7">
    <location>
        <position position="143"/>
    </location>
</feature>
<evidence type="ECO:0000259" key="10">
    <source>
        <dbReference type="Pfam" id="PF08501"/>
    </source>
</evidence>
<comment type="similarity">
    <text evidence="8">Belongs to the shikimate dehydrogenase family.</text>
</comment>
<dbReference type="GO" id="GO:0009073">
    <property type="term" value="P:aromatic amino acid family biosynthetic process"/>
    <property type="evidence" value="ECO:0007669"/>
    <property type="project" value="UniProtKB-KW"/>
</dbReference>
<feature type="binding site" evidence="8">
    <location>
        <begin position="373"/>
        <end position="378"/>
    </location>
    <ligand>
        <name>NADP(+)</name>
        <dbReference type="ChEBI" id="CHEBI:58349"/>
    </ligand>
</feature>
<feature type="binding site" evidence="8">
    <location>
        <position position="437"/>
    </location>
    <ligand>
        <name>NADP(+)</name>
        <dbReference type="ChEBI" id="CHEBI:58349"/>
    </ligand>
</feature>
<evidence type="ECO:0000313" key="11">
    <source>
        <dbReference type="EMBL" id="PCI95383.1"/>
    </source>
</evidence>
<comment type="caution">
    <text evidence="7">Lacks conserved residue(s) required for the propagation of feature annotation.</text>
</comment>
<sequence>MLTIVLQNSFNDAKELIEKTAKKTDCYEFRLDTFGNLDVEQLKGLFKLSSPIKTILTFRMSSQGGMFEGSFHKRWEILKPHLSLEPTYVDFEYNTPEEYLNELKQEFPNIKLILSYHDFEQTDPDLFSLTKRVLLSKNADAYKLATKANHINDALRMFTLVRSLSEDRLFTGICMGEKGALTRILAPVLGSTFNYVVGKKGLESAEGQLGIHELIKTYRYRSLNKGTKIFALLGNPVAQSPSHITHNKVFQKLEENAVYIKIKLEKEEFSSFVNLAKDLPFYGFSVTVPFKEIAGADCKTLDDYGKKIGAVNTLYKRKGEFHGTNTDGIGALRALEHYIKLKGKTVVVLGAGGSARAITYALQKCGAKIVIINRTASKAHNLAKEFGCDGFGVDEFSHDTVESPDVIINTTTVGMNDVASTPLRGECISKKALVMDIVTSPKETKLLKLAQEKGCTVMYGYEMFVYQAIEQFILFIDQKLDRQMLEKSIKDAYFLL</sequence>
<comment type="function">
    <text evidence="7">Involved in the third step of the chorismate pathway, which leads to the biosynthesis of aromatic amino acids. Catalyzes the cis-dehydration of 3-dehydroquinate (DHQ) and introduces the first double bond of the aromatic ring to yield 3-dehydroshikimate.</text>
</comment>
<dbReference type="EC" id="4.2.1.10" evidence="7"/>
<keyword evidence="7" id="KW-0704">Schiff base</keyword>
<dbReference type="Pfam" id="PF01487">
    <property type="entry name" value="DHquinase_I"/>
    <property type="match status" value="1"/>
</dbReference>
<evidence type="ECO:0000256" key="7">
    <source>
        <dbReference type="HAMAP-Rule" id="MF_00214"/>
    </source>
</evidence>
<dbReference type="HAMAP" id="MF_00222">
    <property type="entry name" value="Shikimate_DH_AroE"/>
    <property type="match status" value="1"/>
</dbReference>
<comment type="function">
    <text evidence="8">Involved in the biosynthesis of the chorismate, which leads to the biosynthesis of aromatic amino acids. Catalyzes the reversible NADPH linked reduction of 3-dehydroshikimate (DHSA) to yield shikimate (SA).</text>
</comment>
<feature type="binding site" evidence="8">
    <location>
        <position position="303"/>
    </location>
    <ligand>
        <name>NADP(+)</name>
        <dbReference type="ChEBI" id="CHEBI:58349"/>
    </ligand>
</feature>
<dbReference type="NCBIfam" id="TIGR00507">
    <property type="entry name" value="aroE"/>
    <property type="match status" value="1"/>
</dbReference>
<dbReference type="Gene3D" id="3.40.50.720">
    <property type="entry name" value="NAD(P)-binding Rossmann-like Domain"/>
    <property type="match status" value="1"/>
</dbReference>
<keyword evidence="5 7" id="KW-0057">Aromatic amino acid biosynthesis</keyword>
<dbReference type="GO" id="GO:0003855">
    <property type="term" value="F:3-dehydroquinate dehydratase activity"/>
    <property type="evidence" value="ECO:0007669"/>
    <property type="project" value="UniProtKB-UniRule"/>
</dbReference>
<feature type="binding site" evidence="8">
    <location>
        <begin position="350"/>
        <end position="354"/>
    </location>
    <ligand>
        <name>NADP(+)</name>
        <dbReference type="ChEBI" id="CHEBI:58349"/>
    </ligand>
</feature>
<comment type="catalytic activity">
    <reaction evidence="6 8">
        <text>shikimate + NADP(+) = 3-dehydroshikimate + NADPH + H(+)</text>
        <dbReference type="Rhea" id="RHEA:17737"/>
        <dbReference type="ChEBI" id="CHEBI:15378"/>
        <dbReference type="ChEBI" id="CHEBI:16630"/>
        <dbReference type="ChEBI" id="CHEBI:36208"/>
        <dbReference type="ChEBI" id="CHEBI:57783"/>
        <dbReference type="ChEBI" id="CHEBI:58349"/>
        <dbReference type="EC" id="1.1.1.25"/>
    </reaction>
</comment>
<dbReference type="GO" id="GO:0019632">
    <property type="term" value="P:shikimate metabolic process"/>
    <property type="evidence" value="ECO:0007669"/>
    <property type="project" value="InterPro"/>
</dbReference>
<keyword evidence="7" id="KW-0456">Lyase</keyword>
<feature type="binding site" evidence="7">
    <location>
        <position position="208"/>
    </location>
    <ligand>
        <name>3-dehydroquinate</name>
        <dbReference type="ChEBI" id="CHEBI:32364"/>
    </ligand>
</feature>
<comment type="catalytic activity">
    <reaction evidence="7">
        <text>3-dehydroquinate = 3-dehydroshikimate + H2O</text>
        <dbReference type="Rhea" id="RHEA:21096"/>
        <dbReference type="ChEBI" id="CHEBI:15377"/>
        <dbReference type="ChEBI" id="CHEBI:16630"/>
        <dbReference type="ChEBI" id="CHEBI:32364"/>
        <dbReference type="EC" id="4.2.1.10"/>
    </reaction>
</comment>
<feature type="binding site" evidence="8">
    <location>
        <position position="467"/>
    </location>
    <ligand>
        <name>shikimate</name>
        <dbReference type="ChEBI" id="CHEBI:36208"/>
    </ligand>
</feature>
<gene>
    <name evidence="8 11" type="primary">aroE</name>
    <name evidence="7" type="synonym">aroD</name>
    <name evidence="11" type="ORF">COB11_02385</name>
</gene>
<feature type="active site" description="Proton donor/acceptor" evidence="7">
    <location>
        <position position="117"/>
    </location>
</feature>
<comment type="pathway">
    <text evidence="7">Metabolic intermediate biosynthesis; chorismate biosynthesis; chorismate from D-erythrose 4-phosphate and phosphoenolpyruvate: step 3/7.</text>
</comment>
<evidence type="ECO:0000259" key="9">
    <source>
        <dbReference type="Pfam" id="PF01488"/>
    </source>
</evidence>
<dbReference type="AlphaFoldDB" id="A0A2A4YKM0"/>
<feature type="binding site" evidence="7">
    <location>
        <position position="183"/>
    </location>
    <ligand>
        <name>3-dehydroquinate</name>
        <dbReference type="ChEBI" id="CHEBI:32364"/>
    </ligand>
</feature>
<dbReference type="GO" id="GO:0009423">
    <property type="term" value="P:chorismate biosynthetic process"/>
    <property type="evidence" value="ECO:0007669"/>
    <property type="project" value="UniProtKB-UniRule"/>
</dbReference>
<keyword evidence="3 8" id="KW-0521">NADP</keyword>
<feature type="binding site" evidence="7">
    <location>
        <position position="204"/>
    </location>
    <ligand>
        <name>3-dehydroquinate</name>
        <dbReference type="ChEBI" id="CHEBI:32364"/>
    </ligand>
</feature>
<feature type="binding site" evidence="8">
    <location>
        <position position="460"/>
    </location>
    <ligand>
        <name>NADP(+)</name>
        <dbReference type="ChEBI" id="CHEBI:58349"/>
    </ligand>
</feature>
<dbReference type="UniPathway" id="UPA00053">
    <property type="reaction ID" value="UER00086"/>
</dbReference>
<reference evidence="12" key="1">
    <citation type="submission" date="2017-08" db="EMBL/GenBank/DDBJ databases">
        <title>A dynamic microbial community with high functional redundancy inhabits the cold, oxic subseafloor aquifer.</title>
        <authorList>
            <person name="Tully B.J."/>
            <person name="Wheat C.G."/>
            <person name="Glazer B.T."/>
            <person name="Huber J.A."/>
        </authorList>
    </citation>
    <scope>NUCLEOTIDE SEQUENCE [LARGE SCALE GENOMIC DNA]</scope>
</reference>
<keyword evidence="4 8" id="KW-0560">Oxidoreductase</keyword>
<dbReference type="SUPFAM" id="SSF51735">
    <property type="entry name" value="NAD(P)-binding Rossmann-fold domains"/>
    <property type="match status" value="1"/>
</dbReference>
<dbReference type="SUPFAM" id="SSF51569">
    <property type="entry name" value="Aldolase"/>
    <property type="match status" value="1"/>
</dbReference>
<comment type="caution">
    <text evidence="11">The sequence shown here is derived from an EMBL/GenBank/DDBJ whole genome shotgun (WGS) entry which is preliminary data.</text>
</comment>
<feature type="active site" description="Proton acceptor" evidence="8">
    <location>
        <position position="291"/>
    </location>
</feature>
<dbReference type="InterPro" id="IPR046346">
    <property type="entry name" value="Aminoacid_DH-like_N_sf"/>
</dbReference>
<feature type="domain" description="Quinate/shikimate 5-dehydrogenase/glutamyl-tRNA reductase" evidence="9">
    <location>
        <begin position="340"/>
        <end position="412"/>
    </location>
</feature>
<dbReference type="GO" id="GO:0008652">
    <property type="term" value="P:amino acid biosynthetic process"/>
    <property type="evidence" value="ECO:0007669"/>
    <property type="project" value="UniProtKB-KW"/>
</dbReference>
<feature type="binding site" evidence="8">
    <location>
        <position position="312"/>
    </location>
    <ligand>
        <name>shikimate</name>
        <dbReference type="ChEBI" id="CHEBI:36208"/>
    </ligand>
</feature>
<evidence type="ECO:0000256" key="6">
    <source>
        <dbReference type="ARBA" id="ARBA00049442"/>
    </source>
</evidence>
<dbReference type="PANTHER" id="PTHR21089:SF1">
    <property type="entry name" value="BIFUNCTIONAL 3-DEHYDROQUINATE DEHYDRATASE_SHIKIMATE DEHYDROGENASE, CHLOROPLASTIC"/>
    <property type="match status" value="1"/>
</dbReference>
<feature type="binding site" evidence="8">
    <location>
        <position position="287"/>
    </location>
    <ligand>
        <name>shikimate</name>
        <dbReference type="ChEBI" id="CHEBI:36208"/>
    </ligand>
</feature>
<dbReference type="Gene3D" id="3.20.20.70">
    <property type="entry name" value="Aldolase class I"/>
    <property type="match status" value="1"/>
</dbReference>
<evidence type="ECO:0000256" key="2">
    <source>
        <dbReference type="ARBA" id="ARBA00022605"/>
    </source>
</evidence>
<comment type="pathway">
    <text evidence="1 8">Metabolic intermediate biosynthesis; chorismate biosynthesis; chorismate from D-erythrose 4-phosphate and phosphoenolpyruvate: step 4/7.</text>
</comment>
<dbReference type="Proteomes" id="UP000217838">
    <property type="component" value="Unassembled WGS sequence"/>
</dbReference>
<comment type="subunit">
    <text evidence="7">Homodimer.</text>
</comment>
<dbReference type="InterPro" id="IPR022893">
    <property type="entry name" value="Shikimate_DH_fam"/>
</dbReference>
<dbReference type="InterPro" id="IPR036291">
    <property type="entry name" value="NAD(P)-bd_dom_sf"/>
</dbReference>
<dbReference type="Pfam" id="PF08501">
    <property type="entry name" value="Shikimate_dh_N"/>
    <property type="match status" value="1"/>
</dbReference>
<keyword evidence="2 7" id="KW-0028">Amino-acid biosynthesis</keyword>
<dbReference type="HAMAP" id="MF_00214">
    <property type="entry name" value="AroD"/>
    <property type="match status" value="1"/>
</dbReference>
<evidence type="ECO:0000256" key="5">
    <source>
        <dbReference type="ARBA" id="ARBA00023141"/>
    </source>
</evidence>
<dbReference type="InterPro" id="IPR001381">
    <property type="entry name" value="DHquinase_I"/>
</dbReference>
<organism evidence="11 12">
    <name type="scientific">Aerophobetes bacterium</name>
    <dbReference type="NCBI Taxonomy" id="2030807"/>
    <lineage>
        <taxon>Bacteria</taxon>
        <taxon>Candidatus Aerophobota</taxon>
    </lineage>
</organism>
<dbReference type="SUPFAM" id="SSF53223">
    <property type="entry name" value="Aminoacid dehydrogenase-like, N-terminal domain"/>
    <property type="match status" value="1"/>
</dbReference>
<feature type="binding site" evidence="8">
    <location>
        <begin position="240"/>
        <end position="242"/>
    </location>
    <ligand>
        <name>shikimate</name>
        <dbReference type="ChEBI" id="CHEBI:36208"/>
    </ligand>
</feature>
<feature type="binding site" evidence="7">
    <location>
        <position position="59"/>
    </location>
    <ligand>
        <name>3-dehydroquinate</name>
        <dbReference type="ChEBI" id="CHEBI:32364"/>
    </ligand>
</feature>
<comment type="similarity">
    <text evidence="7">Belongs to the type-I 3-dehydroquinase family.</text>
</comment>
<evidence type="ECO:0000313" key="12">
    <source>
        <dbReference type="Proteomes" id="UP000217838"/>
    </source>
</evidence>
<dbReference type="CDD" id="cd00502">
    <property type="entry name" value="DHQase_I"/>
    <property type="match status" value="1"/>
</dbReference>
<name>A0A2A4YKM0_UNCAE</name>
<dbReference type="InterPro" id="IPR013785">
    <property type="entry name" value="Aldolase_TIM"/>
</dbReference>
<dbReference type="EC" id="1.1.1.25" evidence="8"/>
<dbReference type="GO" id="GO:0050661">
    <property type="term" value="F:NADP binding"/>
    <property type="evidence" value="ECO:0007669"/>
    <property type="project" value="InterPro"/>
</dbReference>
<feature type="binding site" evidence="7">
    <location>
        <begin position="28"/>
        <end position="30"/>
    </location>
    <ligand>
        <name>3-dehydroquinate</name>
        <dbReference type="ChEBI" id="CHEBI:32364"/>
    </ligand>
</feature>
<dbReference type="EMBL" id="NVUU01000021">
    <property type="protein sequence ID" value="PCI95383.1"/>
    <property type="molecule type" value="Genomic_DNA"/>
</dbReference>
<dbReference type="GO" id="GO:0004764">
    <property type="term" value="F:shikimate 3-dehydrogenase (NADP+) activity"/>
    <property type="evidence" value="ECO:0007669"/>
    <property type="project" value="UniProtKB-UniRule"/>
</dbReference>
<dbReference type="InterPro" id="IPR011342">
    <property type="entry name" value="Shikimate_DH"/>
</dbReference>
<dbReference type="Pfam" id="PF01488">
    <property type="entry name" value="Shikimate_DH"/>
    <property type="match status" value="1"/>
</dbReference>
<evidence type="ECO:0000256" key="8">
    <source>
        <dbReference type="HAMAP-Rule" id="MF_00222"/>
    </source>
</evidence>
<dbReference type="PANTHER" id="PTHR21089">
    <property type="entry name" value="SHIKIMATE DEHYDROGENASE"/>
    <property type="match status" value="1"/>
</dbReference>
<proteinExistence type="inferred from homology"/>
<dbReference type="InterPro" id="IPR006151">
    <property type="entry name" value="Shikm_DH/Glu-tRNA_Rdtase"/>
</dbReference>
<accession>A0A2A4YKM0</accession>
<evidence type="ECO:0000256" key="4">
    <source>
        <dbReference type="ARBA" id="ARBA00023002"/>
    </source>
</evidence>
<evidence type="ECO:0000256" key="1">
    <source>
        <dbReference type="ARBA" id="ARBA00004871"/>
    </source>
</evidence>
<evidence type="ECO:0000256" key="3">
    <source>
        <dbReference type="ARBA" id="ARBA00022857"/>
    </source>
</evidence>
<feature type="domain" description="Shikimate dehydrogenase substrate binding N-terminal" evidence="10">
    <location>
        <begin position="232"/>
        <end position="314"/>
    </location>
</feature>
<feature type="binding site" evidence="8">
    <location>
        <position position="327"/>
    </location>
    <ligand>
        <name>shikimate</name>
        <dbReference type="ChEBI" id="CHEBI:36208"/>
    </ligand>
</feature>
<dbReference type="CDD" id="cd01065">
    <property type="entry name" value="NAD_bind_Shikimate_DH"/>
    <property type="match status" value="1"/>
</dbReference>
<dbReference type="Gene3D" id="3.40.50.10860">
    <property type="entry name" value="Leucine Dehydrogenase, chain A, domain 1"/>
    <property type="match status" value="1"/>
</dbReference>
<dbReference type="InterPro" id="IPR013708">
    <property type="entry name" value="Shikimate_DH-bd_N"/>
</dbReference>